<keyword evidence="5" id="KW-1133">Transmembrane helix</keyword>
<dbReference type="EMBL" id="LGUE01000004">
    <property type="protein sequence ID" value="KON84515.1"/>
    <property type="molecule type" value="Genomic_DNA"/>
</dbReference>
<reference evidence="9" key="1">
    <citation type="submission" date="2015-07" db="EMBL/GenBank/DDBJ databases">
        <title>Fjat-14235 jcm11544.</title>
        <authorList>
            <person name="Liu B."/>
            <person name="Wang J."/>
            <person name="Zhu Y."/>
            <person name="Liu G."/>
            <person name="Chen Q."/>
            <person name="Chen Z."/>
            <person name="Lan J."/>
            <person name="Che J."/>
            <person name="Ge C."/>
            <person name="Shi H."/>
            <person name="Pan Z."/>
            <person name="Liu X."/>
        </authorList>
    </citation>
    <scope>NUCLEOTIDE SEQUENCE [LARGE SCALE GENOMIC DNA]</scope>
    <source>
        <strain evidence="9">JCM 11544</strain>
    </source>
</reference>
<evidence type="ECO:0000256" key="3">
    <source>
        <dbReference type="ARBA" id="ARBA00022692"/>
    </source>
</evidence>
<keyword evidence="2" id="KW-0813">Transport</keyword>
<protein>
    <submittedName>
        <fullName evidence="8">Preprotein translocase subunit TatA</fullName>
    </submittedName>
</protein>
<keyword evidence="3" id="KW-0812">Transmembrane</keyword>
<comment type="subcellular location">
    <subcellularLocation>
        <location evidence="1">Membrane</location>
        <topology evidence="1">Single-pass membrane protein</topology>
    </subcellularLocation>
</comment>
<comment type="caution">
    <text evidence="8">The sequence shown here is derived from an EMBL/GenBank/DDBJ whole genome shotgun (WGS) entry which is preliminary data.</text>
</comment>
<evidence type="ECO:0000256" key="4">
    <source>
        <dbReference type="ARBA" id="ARBA00022927"/>
    </source>
</evidence>
<dbReference type="OrthoDB" id="9800908at2"/>
<dbReference type="NCBIfam" id="NF011430">
    <property type="entry name" value="PRK14861.1"/>
    <property type="match status" value="1"/>
</dbReference>
<keyword evidence="9" id="KW-1185">Reference proteome</keyword>
<proteinExistence type="predicted"/>
<dbReference type="Gene3D" id="1.20.5.3310">
    <property type="match status" value="1"/>
</dbReference>
<dbReference type="PATRIC" id="fig|189381.12.peg.2145"/>
<dbReference type="InterPro" id="IPR003369">
    <property type="entry name" value="TatA/B/E"/>
</dbReference>
<evidence type="ECO:0000256" key="1">
    <source>
        <dbReference type="ARBA" id="ARBA00004167"/>
    </source>
</evidence>
<keyword evidence="6" id="KW-0811">Translocation</keyword>
<keyword evidence="7" id="KW-0472">Membrane</keyword>
<dbReference type="AlphaFoldDB" id="A0A0M0G3X2"/>
<keyword evidence="4" id="KW-0653">Protein transport</keyword>
<dbReference type="STRING" id="189381.GCA_900166615_01751"/>
<dbReference type="GO" id="GO:0015031">
    <property type="term" value="P:protein transport"/>
    <property type="evidence" value="ECO:0007669"/>
    <property type="project" value="UniProtKB-KW"/>
</dbReference>
<evidence type="ECO:0000256" key="5">
    <source>
        <dbReference type="ARBA" id="ARBA00022989"/>
    </source>
</evidence>
<dbReference type="GO" id="GO:0016020">
    <property type="term" value="C:membrane"/>
    <property type="evidence" value="ECO:0007669"/>
    <property type="project" value="UniProtKB-ARBA"/>
</dbReference>
<sequence length="55" mass="5912">MSLGFREITLILFVALLFFGPSKLPELGQAVGITLKECIKATQGIMEDAKTGTRG</sequence>
<name>A0A0M0G3X2_9BACI</name>
<evidence type="ECO:0000256" key="2">
    <source>
        <dbReference type="ARBA" id="ARBA00022448"/>
    </source>
</evidence>
<evidence type="ECO:0000313" key="9">
    <source>
        <dbReference type="Proteomes" id="UP000037405"/>
    </source>
</evidence>
<accession>A0A0M0G3X2</accession>
<dbReference type="Proteomes" id="UP000037405">
    <property type="component" value="Unassembled WGS sequence"/>
</dbReference>
<dbReference type="Pfam" id="PF02416">
    <property type="entry name" value="TatA_B_E"/>
    <property type="match status" value="1"/>
</dbReference>
<dbReference type="RefSeq" id="WP_053428114.1">
    <property type="nucleotide sequence ID" value="NZ_JAMQJB010000001.1"/>
</dbReference>
<gene>
    <name evidence="8" type="ORF">AF331_10685</name>
</gene>
<evidence type="ECO:0000256" key="6">
    <source>
        <dbReference type="ARBA" id="ARBA00023010"/>
    </source>
</evidence>
<organism evidence="8 9">
    <name type="scientific">Rossellomorea marisflavi</name>
    <dbReference type="NCBI Taxonomy" id="189381"/>
    <lineage>
        <taxon>Bacteria</taxon>
        <taxon>Bacillati</taxon>
        <taxon>Bacillota</taxon>
        <taxon>Bacilli</taxon>
        <taxon>Bacillales</taxon>
        <taxon>Bacillaceae</taxon>
        <taxon>Rossellomorea</taxon>
    </lineage>
</organism>
<evidence type="ECO:0000256" key="7">
    <source>
        <dbReference type="ARBA" id="ARBA00023136"/>
    </source>
</evidence>
<evidence type="ECO:0000313" key="8">
    <source>
        <dbReference type="EMBL" id="KON84515.1"/>
    </source>
</evidence>